<dbReference type="Pfam" id="PF04977">
    <property type="entry name" value="DivIC"/>
    <property type="match status" value="1"/>
</dbReference>
<feature type="coiled-coil region" evidence="1">
    <location>
        <begin position="38"/>
        <end position="72"/>
    </location>
</feature>
<evidence type="ECO:0000313" key="4">
    <source>
        <dbReference type="Proteomes" id="UP000229390"/>
    </source>
</evidence>
<comment type="caution">
    <text evidence="3">The sequence shown here is derived from an EMBL/GenBank/DDBJ whole genome shotgun (WGS) entry which is preliminary data.</text>
</comment>
<evidence type="ECO:0000256" key="1">
    <source>
        <dbReference type="SAM" id="Coils"/>
    </source>
</evidence>
<keyword evidence="2" id="KW-0812">Transmembrane</keyword>
<gene>
    <name evidence="3" type="ORF">COT34_00690</name>
</gene>
<proteinExistence type="predicted"/>
<protein>
    <recommendedName>
        <fullName evidence="5">Septum formation initiator</fullName>
    </recommendedName>
</protein>
<reference evidence="4" key="1">
    <citation type="submission" date="2017-09" db="EMBL/GenBank/DDBJ databases">
        <title>Depth-based differentiation of microbial function through sediment-hosted aquifers and enrichment of novel symbionts in the deep terrestrial subsurface.</title>
        <authorList>
            <person name="Probst A.J."/>
            <person name="Ladd B."/>
            <person name="Jarett J.K."/>
            <person name="Geller-Mcgrath D.E."/>
            <person name="Sieber C.M.K."/>
            <person name="Emerson J.B."/>
            <person name="Anantharaman K."/>
            <person name="Thomas B.C."/>
            <person name="Malmstrom R."/>
            <person name="Stieglmeier M."/>
            <person name="Klingl A."/>
            <person name="Woyke T."/>
            <person name="Ryan C.M."/>
            <person name="Banfield J.F."/>
        </authorList>
    </citation>
    <scope>NUCLEOTIDE SEQUENCE [LARGE SCALE GENOMIC DNA]</scope>
</reference>
<evidence type="ECO:0000256" key="2">
    <source>
        <dbReference type="SAM" id="Phobius"/>
    </source>
</evidence>
<keyword evidence="1" id="KW-0175">Coiled coil</keyword>
<evidence type="ECO:0000313" key="3">
    <source>
        <dbReference type="EMBL" id="PIS39008.1"/>
    </source>
</evidence>
<organism evidence="3 4">
    <name type="scientific">Candidatus Nealsonbacteria bacterium CG08_land_8_20_14_0_20_43_11</name>
    <dbReference type="NCBI Taxonomy" id="1974706"/>
    <lineage>
        <taxon>Bacteria</taxon>
        <taxon>Candidatus Nealsoniibacteriota</taxon>
    </lineage>
</organism>
<name>A0A2M6T190_9BACT</name>
<sequence length="132" mass="15301">MIARMKKNRKRSSLKIILKSLPLLFFFFFLVGFLVYSNWQVDKKRDDLKTQIKTLEQEIMAREEKNKALKAGISRAGEADYAEEVARERLSLKKPGEETVVIVPPPKESSKPGEEPQKNFFEKVLEKLGIKF</sequence>
<dbReference type="Proteomes" id="UP000229390">
    <property type="component" value="Unassembled WGS sequence"/>
</dbReference>
<feature type="transmembrane region" description="Helical" evidence="2">
    <location>
        <begin position="21"/>
        <end position="39"/>
    </location>
</feature>
<keyword evidence="2" id="KW-0472">Membrane</keyword>
<accession>A0A2M6T190</accession>
<evidence type="ECO:0008006" key="5">
    <source>
        <dbReference type="Google" id="ProtNLM"/>
    </source>
</evidence>
<keyword evidence="2" id="KW-1133">Transmembrane helix</keyword>
<dbReference type="AlphaFoldDB" id="A0A2M6T190"/>
<dbReference type="InterPro" id="IPR007060">
    <property type="entry name" value="FtsL/DivIC"/>
</dbReference>
<dbReference type="EMBL" id="PEYE01000012">
    <property type="protein sequence ID" value="PIS39008.1"/>
    <property type="molecule type" value="Genomic_DNA"/>
</dbReference>